<dbReference type="InterPro" id="IPR016187">
    <property type="entry name" value="CTDL_fold"/>
</dbReference>
<dbReference type="RefSeq" id="XP_022343556.1">
    <property type="nucleotide sequence ID" value="XM_022487848.1"/>
</dbReference>
<dbReference type="Pfam" id="PF00059">
    <property type="entry name" value="Lectin_C"/>
    <property type="match status" value="1"/>
</dbReference>
<evidence type="ECO:0000259" key="1">
    <source>
        <dbReference type="PROSITE" id="PS50041"/>
    </source>
</evidence>
<dbReference type="OrthoDB" id="2142040at2759"/>
<gene>
    <name evidence="3" type="primary">LOC111136752</name>
</gene>
<protein>
    <submittedName>
        <fullName evidence="3">Uncharacterized protein LOC111136752 isoform X2</fullName>
    </submittedName>
</protein>
<dbReference type="InterPro" id="IPR016186">
    <property type="entry name" value="C-type_lectin-like/link_sf"/>
</dbReference>
<dbReference type="GeneID" id="111136752"/>
<dbReference type="SMART" id="SM00034">
    <property type="entry name" value="CLECT"/>
    <property type="match status" value="1"/>
</dbReference>
<keyword evidence="2" id="KW-1185">Reference proteome</keyword>
<dbReference type="PANTHER" id="PTHR36695:SF12">
    <property type="entry name" value="AGAP008648-PA"/>
    <property type="match status" value="1"/>
</dbReference>
<organism evidence="2 3">
    <name type="scientific">Crassostrea virginica</name>
    <name type="common">Eastern oyster</name>
    <dbReference type="NCBI Taxonomy" id="6565"/>
    <lineage>
        <taxon>Eukaryota</taxon>
        <taxon>Metazoa</taxon>
        <taxon>Spiralia</taxon>
        <taxon>Lophotrochozoa</taxon>
        <taxon>Mollusca</taxon>
        <taxon>Bivalvia</taxon>
        <taxon>Autobranchia</taxon>
        <taxon>Pteriomorphia</taxon>
        <taxon>Ostreida</taxon>
        <taxon>Ostreoidea</taxon>
        <taxon>Ostreidae</taxon>
        <taxon>Crassostrea</taxon>
    </lineage>
</organism>
<reference evidence="3" key="1">
    <citation type="submission" date="2025-08" db="UniProtKB">
        <authorList>
            <consortium name="RefSeq"/>
        </authorList>
    </citation>
    <scope>IDENTIFICATION</scope>
    <source>
        <tissue evidence="3">Whole sample</tissue>
    </source>
</reference>
<accession>A0A8B8EUB9</accession>
<dbReference type="InterPro" id="IPR001304">
    <property type="entry name" value="C-type_lectin-like"/>
</dbReference>
<evidence type="ECO:0000313" key="3">
    <source>
        <dbReference type="RefSeq" id="XP_022343556.1"/>
    </source>
</evidence>
<proteinExistence type="predicted"/>
<sequence>MNDGLSSASCVALTTDLSPSTMAFSDIRIVQAVFVLLSWHSSFSFGVNHDCPREFALVGDMCLTLPSDALLSWPNALGKCQDLGGTLLKINNADEQKLVEDFITNHYSASSLSIDLPPVYKYHYVDDLNTFIRQEKYIQFKVKGCNDAHLILSENRNDSFQSYEIVIGGWGDTTSVIRSCRQCQHRAVKYHTPISCTEYKPFWVSWRNGTIRVGEGQEVGTGVFMEWTDPNPHPVKFIGFSSWSDHPTQWMFQKDAYNATFWLSGTELGHSGQWEWFPEEDFIGYTHWVPEGPSSLSSSGHCLQMSLHNAFRWAADNCMQMRNFICEIPTSSNNYPIG</sequence>
<name>A0A8B8EUB9_CRAVI</name>
<dbReference type="PROSITE" id="PS50041">
    <property type="entry name" value="C_TYPE_LECTIN_2"/>
    <property type="match status" value="1"/>
</dbReference>
<dbReference type="AlphaFoldDB" id="A0A8B8EUB9"/>
<dbReference type="InterPro" id="IPR022041">
    <property type="entry name" value="Methyltransf_FA"/>
</dbReference>
<dbReference type="CDD" id="cd00037">
    <property type="entry name" value="CLECT"/>
    <property type="match status" value="2"/>
</dbReference>
<dbReference type="Proteomes" id="UP000694844">
    <property type="component" value="Chromosome 5"/>
</dbReference>
<dbReference type="SUPFAM" id="SSF56436">
    <property type="entry name" value="C-type lectin-like"/>
    <property type="match status" value="1"/>
</dbReference>
<feature type="domain" description="C-type lectin" evidence="1">
    <location>
        <begin position="261"/>
        <end position="327"/>
    </location>
</feature>
<dbReference type="Pfam" id="PF12248">
    <property type="entry name" value="Methyltransf_FA"/>
    <property type="match status" value="1"/>
</dbReference>
<evidence type="ECO:0000313" key="2">
    <source>
        <dbReference type="Proteomes" id="UP000694844"/>
    </source>
</evidence>
<dbReference type="PANTHER" id="PTHR36695">
    <property type="entry name" value="AGAP008648-PA"/>
    <property type="match status" value="1"/>
</dbReference>
<dbReference type="Gene3D" id="3.10.100.10">
    <property type="entry name" value="Mannose-Binding Protein A, subunit A"/>
    <property type="match status" value="2"/>
</dbReference>